<dbReference type="EMBL" id="QOIP01000009">
    <property type="protein sequence ID" value="RLU18581.1"/>
    <property type="molecule type" value="Genomic_DNA"/>
</dbReference>
<evidence type="ECO:0000313" key="3">
    <source>
        <dbReference type="Proteomes" id="UP000279307"/>
    </source>
</evidence>
<gene>
    <name evidence="2" type="ORF">DMN91_008938</name>
</gene>
<comment type="caution">
    <text evidence="2">The sequence shown here is derived from an EMBL/GenBank/DDBJ whole genome shotgun (WGS) entry which is preliminary data.</text>
</comment>
<dbReference type="GO" id="GO:0016491">
    <property type="term" value="F:oxidoreductase activity"/>
    <property type="evidence" value="ECO:0007669"/>
    <property type="project" value="InterPro"/>
</dbReference>
<dbReference type="OrthoDB" id="416253at2759"/>
<protein>
    <recommendedName>
        <fullName evidence="1">NADP-dependent oxidoreductase domain-containing protein</fullName>
    </recommendedName>
</protein>
<sequence length="74" mass="8274">MPILGFGTWQASGEELEAALDAALEAGYRHIDTATVYENESIIGNVLKKWLDSGKIERSDLFIVTKVKFCRDNK</sequence>
<dbReference type="AlphaFoldDB" id="A0A3L8DE28"/>
<feature type="domain" description="NADP-dependent oxidoreductase" evidence="1">
    <location>
        <begin position="4"/>
        <end position="67"/>
    </location>
</feature>
<accession>A0A3L8DE28</accession>
<dbReference type="InterPro" id="IPR020471">
    <property type="entry name" value="AKR"/>
</dbReference>
<name>A0A3L8DE28_OOCBI</name>
<reference evidence="2 3" key="1">
    <citation type="journal article" date="2018" name="Genome Res.">
        <title>The genomic architecture and molecular evolution of ant odorant receptors.</title>
        <authorList>
            <person name="McKenzie S.K."/>
            <person name="Kronauer D.J.C."/>
        </authorList>
    </citation>
    <scope>NUCLEOTIDE SEQUENCE [LARGE SCALE GENOMIC DNA]</scope>
    <source>
        <strain evidence="2">Clonal line C1</strain>
    </source>
</reference>
<proteinExistence type="predicted"/>
<dbReference type="PROSITE" id="PS00798">
    <property type="entry name" value="ALDOKETO_REDUCTASE_1"/>
    <property type="match status" value="1"/>
</dbReference>
<dbReference type="PANTHER" id="PTHR43827:SF14">
    <property type="entry name" value="NADP-DEPENDENT OXIDOREDUCTASE DOMAIN-CONTAINING PROTEIN"/>
    <property type="match status" value="1"/>
</dbReference>
<evidence type="ECO:0000313" key="2">
    <source>
        <dbReference type="EMBL" id="RLU18581.1"/>
    </source>
</evidence>
<dbReference type="Gene3D" id="3.20.20.100">
    <property type="entry name" value="NADP-dependent oxidoreductase domain"/>
    <property type="match status" value="1"/>
</dbReference>
<dbReference type="InterPro" id="IPR036812">
    <property type="entry name" value="NAD(P)_OxRdtase_dom_sf"/>
</dbReference>
<dbReference type="InterPro" id="IPR023210">
    <property type="entry name" value="NADP_OxRdtase_dom"/>
</dbReference>
<evidence type="ECO:0000259" key="1">
    <source>
        <dbReference type="Pfam" id="PF00248"/>
    </source>
</evidence>
<dbReference type="Proteomes" id="UP000279307">
    <property type="component" value="Chromosome 9"/>
</dbReference>
<dbReference type="SUPFAM" id="SSF51430">
    <property type="entry name" value="NAD(P)-linked oxidoreductase"/>
    <property type="match status" value="1"/>
</dbReference>
<dbReference type="Pfam" id="PF00248">
    <property type="entry name" value="Aldo_ket_red"/>
    <property type="match status" value="1"/>
</dbReference>
<dbReference type="PANTHER" id="PTHR43827">
    <property type="entry name" value="2,5-DIKETO-D-GLUCONIC ACID REDUCTASE"/>
    <property type="match status" value="1"/>
</dbReference>
<dbReference type="InterPro" id="IPR018170">
    <property type="entry name" value="Aldo/ket_reductase_CS"/>
</dbReference>
<organism evidence="2 3">
    <name type="scientific">Ooceraea biroi</name>
    <name type="common">Clonal raider ant</name>
    <name type="synonym">Cerapachys biroi</name>
    <dbReference type="NCBI Taxonomy" id="2015173"/>
    <lineage>
        <taxon>Eukaryota</taxon>
        <taxon>Metazoa</taxon>
        <taxon>Ecdysozoa</taxon>
        <taxon>Arthropoda</taxon>
        <taxon>Hexapoda</taxon>
        <taxon>Insecta</taxon>
        <taxon>Pterygota</taxon>
        <taxon>Neoptera</taxon>
        <taxon>Endopterygota</taxon>
        <taxon>Hymenoptera</taxon>
        <taxon>Apocrita</taxon>
        <taxon>Aculeata</taxon>
        <taxon>Formicoidea</taxon>
        <taxon>Formicidae</taxon>
        <taxon>Dorylinae</taxon>
        <taxon>Ooceraea</taxon>
    </lineage>
</organism>